<proteinExistence type="predicted"/>
<keyword evidence="4" id="KW-1185">Reference proteome</keyword>
<accession>A0A9P9FBS5</accession>
<evidence type="ECO:0000313" key="4">
    <source>
        <dbReference type="Proteomes" id="UP000717696"/>
    </source>
</evidence>
<dbReference type="PANTHER" id="PTHR13887">
    <property type="entry name" value="GLUTATHIONE S-TRANSFERASE KAPPA"/>
    <property type="match status" value="1"/>
</dbReference>
<dbReference type="SUPFAM" id="SSF52833">
    <property type="entry name" value="Thioredoxin-like"/>
    <property type="match status" value="1"/>
</dbReference>
<dbReference type="GO" id="GO:0016491">
    <property type="term" value="F:oxidoreductase activity"/>
    <property type="evidence" value="ECO:0007669"/>
    <property type="project" value="InterPro"/>
</dbReference>
<dbReference type="AlphaFoldDB" id="A0A9P9FBS5"/>
<dbReference type="PANTHER" id="PTHR13887:SF41">
    <property type="entry name" value="THIOREDOXIN SUPERFAMILY PROTEIN"/>
    <property type="match status" value="1"/>
</dbReference>
<dbReference type="EMBL" id="JAGMUU010000003">
    <property type="protein sequence ID" value="KAH7157595.1"/>
    <property type="molecule type" value="Genomic_DNA"/>
</dbReference>
<protein>
    <submittedName>
        <fullName evidence="3">Thioredoxin-like protein</fullName>
    </submittedName>
</protein>
<evidence type="ECO:0000259" key="2">
    <source>
        <dbReference type="Pfam" id="PF01323"/>
    </source>
</evidence>
<comment type="caution">
    <text evidence="3">The sequence shown here is derived from an EMBL/GenBank/DDBJ whole genome shotgun (WGS) entry which is preliminary data.</text>
</comment>
<organism evidence="3 4">
    <name type="scientific">Dactylonectria estremocensis</name>
    <dbReference type="NCBI Taxonomy" id="1079267"/>
    <lineage>
        <taxon>Eukaryota</taxon>
        <taxon>Fungi</taxon>
        <taxon>Dikarya</taxon>
        <taxon>Ascomycota</taxon>
        <taxon>Pezizomycotina</taxon>
        <taxon>Sordariomycetes</taxon>
        <taxon>Hypocreomycetidae</taxon>
        <taxon>Hypocreales</taxon>
        <taxon>Nectriaceae</taxon>
        <taxon>Dactylonectria</taxon>
    </lineage>
</organism>
<dbReference type="Gene3D" id="3.40.30.10">
    <property type="entry name" value="Glutaredoxin"/>
    <property type="match status" value="1"/>
</dbReference>
<feature type="compositionally biased region" description="Gly residues" evidence="1">
    <location>
        <begin position="266"/>
        <end position="275"/>
    </location>
</feature>
<dbReference type="InterPro" id="IPR036249">
    <property type="entry name" value="Thioredoxin-like_sf"/>
</dbReference>
<evidence type="ECO:0000313" key="3">
    <source>
        <dbReference type="EMBL" id="KAH7157595.1"/>
    </source>
</evidence>
<evidence type="ECO:0000256" key="1">
    <source>
        <dbReference type="SAM" id="MobiDB-lite"/>
    </source>
</evidence>
<feature type="region of interest" description="Disordered" evidence="1">
    <location>
        <begin position="247"/>
        <end position="314"/>
    </location>
</feature>
<dbReference type="InterPro" id="IPR001853">
    <property type="entry name" value="DSBA-like_thioredoxin_dom"/>
</dbReference>
<gene>
    <name evidence="3" type="ORF">B0J13DRAFT_617673</name>
</gene>
<name>A0A9P9FBS5_9HYPO</name>
<dbReference type="Proteomes" id="UP000717696">
    <property type="component" value="Unassembled WGS sequence"/>
</dbReference>
<dbReference type="OrthoDB" id="1930760at2759"/>
<feature type="domain" description="DSBA-like thioredoxin" evidence="2">
    <location>
        <begin position="5"/>
        <end position="212"/>
    </location>
</feature>
<reference evidence="3" key="1">
    <citation type="journal article" date="2021" name="Nat. Commun.">
        <title>Genetic determinants of endophytism in the Arabidopsis root mycobiome.</title>
        <authorList>
            <person name="Mesny F."/>
            <person name="Miyauchi S."/>
            <person name="Thiergart T."/>
            <person name="Pickel B."/>
            <person name="Atanasova L."/>
            <person name="Karlsson M."/>
            <person name="Huettel B."/>
            <person name="Barry K.W."/>
            <person name="Haridas S."/>
            <person name="Chen C."/>
            <person name="Bauer D."/>
            <person name="Andreopoulos W."/>
            <person name="Pangilinan J."/>
            <person name="LaButti K."/>
            <person name="Riley R."/>
            <person name="Lipzen A."/>
            <person name="Clum A."/>
            <person name="Drula E."/>
            <person name="Henrissat B."/>
            <person name="Kohler A."/>
            <person name="Grigoriev I.V."/>
            <person name="Martin F.M."/>
            <person name="Hacquard S."/>
        </authorList>
    </citation>
    <scope>NUCLEOTIDE SEQUENCE</scope>
    <source>
        <strain evidence="3">MPI-CAGE-AT-0021</strain>
    </source>
</reference>
<dbReference type="Pfam" id="PF01323">
    <property type="entry name" value="DSBA"/>
    <property type="match status" value="1"/>
</dbReference>
<sequence>MRIEIVVHADLLCPWSFVEKRSLETAMYRYKTRHPDVEFEVVWKPFLLYPRLQYMIETTAVDKRDLYMRIMDTEELRTFIDGVQAAGTRHGVDFAARGATGPSQRGHRLVALALRTLGPVAQAAVVESIFRGHFEHGMDVADAKWLLSVGSSVGLEPKAVLSALDCPAMGRMLDDEMAAAKAAGVIAVPSVLIGARFRVAGYQDPDLFEGAFDRLRKEREQGLVMMNQAVRCARLGQAGLRMSREVMEPDEGDQAPNRQGPVPNEGGQGRFGQGLGPNTLAGPAPELARQKPALLEPDKSPVLIHPAGQDQDQYLPDKGLLHMEHTHSRFDDAAI</sequence>